<protein>
    <submittedName>
        <fullName evidence="1">Uncharacterized protein</fullName>
    </submittedName>
</protein>
<dbReference type="AlphaFoldDB" id="A0AAE6YSR8"/>
<proteinExistence type="predicted"/>
<dbReference type="Proteomes" id="UP000503130">
    <property type="component" value="Chromosome"/>
</dbReference>
<dbReference type="EMBL" id="CP050959">
    <property type="protein sequence ID" value="QIX75004.1"/>
    <property type="molecule type" value="Genomic_DNA"/>
</dbReference>
<sequence length="118" mass="14350">MFLDIKGSPFDFWEYTVAEIVDLIDSYNRVYTQKRKEQIINNYQLSQMIANHVSCLLSSDSNPLEVWEYAPDLFDKEREQIEEERRQRDLLMHKERMRAFATQFNNRFRKEDAHEHDS</sequence>
<name>A0AAE6YSR8_9STRE</name>
<evidence type="ECO:0000313" key="2">
    <source>
        <dbReference type="Proteomes" id="UP000503130"/>
    </source>
</evidence>
<gene>
    <name evidence="1" type="ORF">FOB74_08605</name>
</gene>
<reference evidence="1 2" key="1">
    <citation type="submission" date="2019-09" db="EMBL/GenBank/DDBJ databases">
        <title>FDA dAtabase for Regulatory Grade micrObial Sequences (FDA-ARGOS): Supporting development and validation of Infectious Disease Dx tests.</title>
        <authorList>
            <person name="Sciortino C."/>
            <person name="Tallon L."/>
            <person name="Sadzewicz L."/>
            <person name="Vavikolanu K."/>
            <person name="Mehta A."/>
            <person name="Aluvathingal J."/>
            <person name="Nadendla S."/>
            <person name="Nandy P."/>
            <person name="Geyer C."/>
            <person name="Yan Y."/>
            <person name="Sichtig H."/>
        </authorList>
    </citation>
    <scope>NUCLEOTIDE SEQUENCE [LARGE SCALE GENOMIC DNA]</scope>
    <source>
        <strain evidence="1 2">FDAARGOS_666</strain>
    </source>
</reference>
<accession>A0AAE6YSR8</accession>
<organism evidence="1 2">
    <name type="scientific">Streptococcus gallolyticus</name>
    <dbReference type="NCBI Taxonomy" id="315405"/>
    <lineage>
        <taxon>Bacteria</taxon>
        <taxon>Bacillati</taxon>
        <taxon>Bacillota</taxon>
        <taxon>Bacilli</taxon>
        <taxon>Lactobacillales</taxon>
        <taxon>Streptococcaceae</taxon>
        <taxon>Streptococcus</taxon>
    </lineage>
</organism>
<evidence type="ECO:0000313" key="1">
    <source>
        <dbReference type="EMBL" id="QIX75004.1"/>
    </source>
</evidence>